<name>A0ABQ0K0U7_9BACT</name>
<comment type="caution">
    <text evidence="1">The sequence shown here is derived from an EMBL/GenBank/DDBJ whole genome shotgun (WGS) entry which is preliminary data.</text>
</comment>
<gene>
    <name evidence="1" type="ORF">BROSI_A3116</name>
</gene>
<dbReference type="RefSeq" id="WP_052564569.1">
    <property type="nucleotide sequence ID" value="NZ_BAFN01000001.1"/>
</dbReference>
<sequence>MIIDTIPQLKKLSNSEKLLLINELWESLSLQEDALPVPDSHKKILDERLREHETNPEQISAWKEVKTRILKKK</sequence>
<dbReference type="InterPro" id="IPR013406">
    <property type="entry name" value="CHP02574_addiction_mod"/>
</dbReference>
<reference evidence="2" key="1">
    <citation type="journal article" date="2015" name="Genome Announc.">
        <title>Draft Genome Sequence of an Anaerobic Ammonium-Oxidizing Bacterium, "Candidatus Brocadia sinica".</title>
        <authorList>
            <person name="Oshiki M."/>
            <person name="Shinyako-Hata K."/>
            <person name="Satoh H."/>
            <person name="Okabe S."/>
        </authorList>
    </citation>
    <scope>NUCLEOTIDE SEQUENCE [LARGE SCALE GENOMIC DNA]</scope>
    <source>
        <strain evidence="2">JPN1</strain>
    </source>
</reference>
<evidence type="ECO:0000313" key="1">
    <source>
        <dbReference type="EMBL" id="GAN34578.1"/>
    </source>
</evidence>
<organism evidence="1 2">
    <name type="scientific">Candidatus Brocadia sinica JPN1</name>
    <dbReference type="NCBI Taxonomy" id="1197129"/>
    <lineage>
        <taxon>Bacteria</taxon>
        <taxon>Pseudomonadati</taxon>
        <taxon>Planctomycetota</taxon>
        <taxon>Candidatus Brocadiia</taxon>
        <taxon>Candidatus Brocadiales</taxon>
        <taxon>Candidatus Brocadiaceae</taxon>
        <taxon>Candidatus Brocadia</taxon>
    </lineage>
</organism>
<dbReference type="Pfam" id="PF09720">
    <property type="entry name" value="Unstab_antitox"/>
    <property type="match status" value="1"/>
</dbReference>
<dbReference type="EMBL" id="BAFN01000001">
    <property type="protein sequence ID" value="GAN34578.1"/>
    <property type="molecule type" value="Genomic_DNA"/>
</dbReference>
<protein>
    <recommendedName>
        <fullName evidence="3">Addiction module protein</fullName>
    </recommendedName>
</protein>
<evidence type="ECO:0000313" key="2">
    <source>
        <dbReference type="Proteomes" id="UP000032309"/>
    </source>
</evidence>
<keyword evidence="2" id="KW-1185">Reference proteome</keyword>
<dbReference type="NCBIfam" id="TIGR02574">
    <property type="entry name" value="stabl_TIGR02574"/>
    <property type="match status" value="1"/>
</dbReference>
<evidence type="ECO:0008006" key="3">
    <source>
        <dbReference type="Google" id="ProtNLM"/>
    </source>
</evidence>
<proteinExistence type="predicted"/>
<dbReference type="Proteomes" id="UP000032309">
    <property type="component" value="Unassembled WGS sequence"/>
</dbReference>
<accession>A0ABQ0K0U7</accession>